<keyword evidence="1" id="KW-0732">Signal</keyword>
<evidence type="ECO:0000313" key="2">
    <source>
        <dbReference type="EMBL" id="MDJ1506845.1"/>
    </source>
</evidence>
<organism evidence="2 3">
    <name type="scientific">Xanthocytophaga agilis</name>
    <dbReference type="NCBI Taxonomy" id="3048010"/>
    <lineage>
        <taxon>Bacteria</taxon>
        <taxon>Pseudomonadati</taxon>
        <taxon>Bacteroidota</taxon>
        <taxon>Cytophagia</taxon>
        <taxon>Cytophagales</taxon>
        <taxon>Rhodocytophagaceae</taxon>
        <taxon>Xanthocytophaga</taxon>
    </lineage>
</organism>
<dbReference type="GO" id="GO:0004180">
    <property type="term" value="F:carboxypeptidase activity"/>
    <property type="evidence" value="ECO:0007669"/>
    <property type="project" value="UniProtKB-KW"/>
</dbReference>
<keyword evidence="2" id="KW-0645">Protease</keyword>
<dbReference type="AlphaFoldDB" id="A0AAE3RDT1"/>
<protein>
    <submittedName>
        <fullName evidence="2">Carboxypeptidase regulatory-like domain-containing protein</fullName>
    </submittedName>
</protein>
<name>A0AAE3RDT1_9BACT</name>
<dbReference type="Proteomes" id="UP001232063">
    <property type="component" value="Unassembled WGS sequence"/>
</dbReference>
<dbReference type="SUPFAM" id="SSF49478">
    <property type="entry name" value="Cna protein B-type domain"/>
    <property type="match status" value="1"/>
</dbReference>
<sequence length="118" mass="12867">MKKAALGLFIFTLLSFAFTTPKQITTTALRVTVLDDAGNIQEGAKVTLYKTQEDFEKEQNPVSAAQTTSNKGFVIFRSLEPKIYYVSVSKGDLDNSGGSTQTQELKSGAVNKVNIIIE</sequence>
<comment type="caution">
    <text evidence="2">The sequence shown here is derived from an EMBL/GenBank/DDBJ whole genome shotgun (WGS) entry which is preliminary data.</text>
</comment>
<dbReference type="RefSeq" id="WP_314520104.1">
    <property type="nucleotide sequence ID" value="NZ_JASJOU010000030.1"/>
</dbReference>
<feature type="signal peptide" evidence="1">
    <location>
        <begin position="1"/>
        <end position="19"/>
    </location>
</feature>
<keyword evidence="2" id="KW-0121">Carboxypeptidase</keyword>
<keyword evidence="2" id="KW-0378">Hydrolase</keyword>
<accession>A0AAE3RDT1</accession>
<gene>
    <name evidence="2" type="ORF">QNI22_39770</name>
</gene>
<dbReference type="Gene3D" id="2.60.40.10">
    <property type="entry name" value="Immunoglobulins"/>
    <property type="match status" value="1"/>
</dbReference>
<feature type="chain" id="PRO_5042235497" evidence="1">
    <location>
        <begin position="20"/>
        <end position="118"/>
    </location>
</feature>
<keyword evidence="3" id="KW-1185">Reference proteome</keyword>
<reference evidence="2" key="1">
    <citation type="submission" date="2023-05" db="EMBL/GenBank/DDBJ databases">
        <authorList>
            <person name="Zhang X."/>
        </authorList>
    </citation>
    <scope>NUCLEOTIDE SEQUENCE</scope>
    <source>
        <strain evidence="2">BD1B2-1</strain>
    </source>
</reference>
<evidence type="ECO:0000313" key="3">
    <source>
        <dbReference type="Proteomes" id="UP001232063"/>
    </source>
</evidence>
<dbReference type="InterPro" id="IPR013783">
    <property type="entry name" value="Ig-like_fold"/>
</dbReference>
<proteinExistence type="predicted"/>
<dbReference type="EMBL" id="JASJOU010000030">
    <property type="protein sequence ID" value="MDJ1506845.1"/>
    <property type="molecule type" value="Genomic_DNA"/>
</dbReference>
<evidence type="ECO:0000256" key="1">
    <source>
        <dbReference type="SAM" id="SignalP"/>
    </source>
</evidence>